<protein>
    <submittedName>
        <fullName evidence="3">Heterokaryon incompatibility protein-domain-containing protein</fullName>
    </submittedName>
</protein>
<dbReference type="Pfam" id="PF06985">
    <property type="entry name" value="HET"/>
    <property type="match status" value="1"/>
</dbReference>
<evidence type="ECO:0000313" key="3">
    <source>
        <dbReference type="EMBL" id="KAK3353386.1"/>
    </source>
</evidence>
<dbReference type="PANTHER" id="PTHR33112:SF1">
    <property type="entry name" value="HETEROKARYON INCOMPATIBILITY DOMAIN-CONTAINING PROTEIN"/>
    <property type="match status" value="1"/>
</dbReference>
<gene>
    <name evidence="3" type="ORF">B0T25DRAFT_607669</name>
</gene>
<sequence length="729" mass="83615">CDTCRQFVDYFTKRFQSREGGSASLRHFTPVFLARGTDTWFFTVGKRISECLFLLWVSRSAPTEIRGIIPDKSWINCKRVKKWATSCDREHSGICHSFSDPWLTVDLPSRMILIDTKDRRLVYAPKDTSYLALSYVWGKGVDPLYTTLGNFRNFRLKNAFDLPRYRKRFPKTIKDSMLLTRLLGQRYLWVDRFCIVQDDMEHKEEQLKAMASIYTNAYLTIVAYDGDDDNYGLRGVGKGSEPRECTLQEFKFASDCHLVSRWSHTSREFAYPTRGWTFQEREVSRRQLTFQHGVVSWGCKLWTWEENRAAPGPPTAARQGDHYEADLFARWPNLPHYARLVRFYNNSKLTYPGDALNAFSALSSIMARSMRGGVLFGLPEMFFDGCLLWRPDETVQRRRQEVTAVDGTVTSEDIDKFPSWSWVGWEGSIDVRLWDDAHNFVAKQGEDPYSIHAPYLTITRAVDWFKINEKSGEREAIQNSYYETSRPPQLPAGKTKTKRRDGAAAGKGGSASRRKQHQQRSEPPSQQKKPSGNMKANDKVLPPGWSFRNYVLLAREPFAPDTETWSPILEFRAQRCLFTVGTLLGERRWKSDCVTASLVKDNSSKPDNIVGAITLNTSDPQEIPTGTRCELIAISRGDADWVANSGTIRREFPEAEMLHRNCRDNCDGERDCKGPKLYSFYNVLWVEWKRSDSSIGENGGKIALRKALGRVYKPFWDAQGADTIDVRLG</sequence>
<dbReference type="EMBL" id="JAUIQD010000004">
    <property type="protein sequence ID" value="KAK3353386.1"/>
    <property type="molecule type" value="Genomic_DNA"/>
</dbReference>
<evidence type="ECO:0000313" key="4">
    <source>
        <dbReference type="Proteomes" id="UP001275084"/>
    </source>
</evidence>
<accession>A0AAJ0HIQ5</accession>
<feature type="compositionally biased region" description="Polar residues" evidence="1">
    <location>
        <begin position="478"/>
        <end position="487"/>
    </location>
</feature>
<name>A0AAJ0HIQ5_9PEZI</name>
<dbReference type="InterPro" id="IPR010730">
    <property type="entry name" value="HET"/>
</dbReference>
<feature type="non-terminal residue" evidence="3">
    <location>
        <position position="1"/>
    </location>
</feature>
<feature type="region of interest" description="Disordered" evidence="1">
    <location>
        <begin position="478"/>
        <end position="540"/>
    </location>
</feature>
<evidence type="ECO:0000259" key="2">
    <source>
        <dbReference type="Pfam" id="PF06985"/>
    </source>
</evidence>
<reference evidence="3" key="2">
    <citation type="submission" date="2023-06" db="EMBL/GenBank/DDBJ databases">
        <authorList>
            <consortium name="Lawrence Berkeley National Laboratory"/>
            <person name="Haridas S."/>
            <person name="Hensen N."/>
            <person name="Bonometti L."/>
            <person name="Westerberg I."/>
            <person name="Brannstrom I.O."/>
            <person name="Guillou S."/>
            <person name="Cros-Aarteil S."/>
            <person name="Calhoun S."/>
            <person name="Kuo A."/>
            <person name="Mondo S."/>
            <person name="Pangilinan J."/>
            <person name="Riley R."/>
            <person name="Labutti K."/>
            <person name="Andreopoulos B."/>
            <person name="Lipzen A."/>
            <person name="Chen C."/>
            <person name="Yanf M."/>
            <person name="Daum C."/>
            <person name="Ng V."/>
            <person name="Clum A."/>
            <person name="Steindorff A."/>
            <person name="Ohm R."/>
            <person name="Martin F."/>
            <person name="Silar P."/>
            <person name="Natvig D."/>
            <person name="Lalanne C."/>
            <person name="Gautier V."/>
            <person name="Ament-Velasquez S.L."/>
            <person name="Kruys A."/>
            <person name="Hutchinson M.I."/>
            <person name="Powell A.J."/>
            <person name="Barry K."/>
            <person name="Miller A.N."/>
            <person name="Grigoriev I.V."/>
            <person name="Debuchy R."/>
            <person name="Gladieux P."/>
            <person name="Thoren M.H."/>
            <person name="Johannesson H."/>
        </authorList>
    </citation>
    <scope>NUCLEOTIDE SEQUENCE</scope>
    <source>
        <strain evidence="3">CBS 955.72</strain>
    </source>
</reference>
<feature type="domain" description="Heterokaryon incompatibility" evidence="2">
    <location>
        <begin position="130"/>
        <end position="280"/>
    </location>
</feature>
<comment type="caution">
    <text evidence="3">The sequence shown here is derived from an EMBL/GenBank/DDBJ whole genome shotgun (WGS) entry which is preliminary data.</text>
</comment>
<dbReference type="AlphaFoldDB" id="A0AAJ0HIQ5"/>
<evidence type="ECO:0000256" key="1">
    <source>
        <dbReference type="SAM" id="MobiDB-lite"/>
    </source>
</evidence>
<organism evidence="3 4">
    <name type="scientific">Lasiosphaeria hispida</name>
    <dbReference type="NCBI Taxonomy" id="260671"/>
    <lineage>
        <taxon>Eukaryota</taxon>
        <taxon>Fungi</taxon>
        <taxon>Dikarya</taxon>
        <taxon>Ascomycota</taxon>
        <taxon>Pezizomycotina</taxon>
        <taxon>Sordariomycetes</taxon>
        <taxon>Sordariomycetidae</taxon>
        <taxon>Sordariales</taxon>
        <taxon>Lasiosphaeriaceae</taxon>
        <taxon>Lasiosphaeria</taxon>
    </lineage>
</organism>
<proteinExistence type="predicted"/>
<dbReference type="PANTHER" id="PTHR33112">
    <property type="entry name" value="DOMAIN PROTEIN, PUTATIVE-RELATED"/>
    <property type="match status" value="1"/>
</dbReference>
<feature type="compositionally biased region" description="Polar residues" evidence="1">
    <location>
        <begin position="521"/>
        <end position="530"/>
    </location>
</feature>
<reference evidence="3" key="1">
    <citation type="journal article" date="2023" name="Mol. Phylogenet. Evol.">
        <title>Genome-scale phylogeny and comparative genomics of the fungal order Sordariales.</title>
        <authorList>
            <person name="Hensen N."/>
            <person name="Bonometti L."/>
            <person name="Westerberg I."/>
            <person name="Brannstrom I.O."/>
            <person name="Guillou S."/>
            <person name="Cros-Aarteil S."/>
            <person name="Calhoun S."/>
            <person name="Haridas S."/>
            <person name="Kuo A."/>
            <person name="Mondo S."/>
            <person name="Pangilinan J."/>
            <person name="Riley R."/>
            <person name="LaButti K."/>
            <person name="Andreopoulos B."/>
            <person name="Lipzen A."/>
            <person name="Chen C."/>
            <person name="Yan M."/>
            <person name="Daum C."/>
            <person name="Ng V."/>
            <person name="Clum A."/>
            <person name="Steindorff A."/>
            <person name="Ohm R.A."/>
            <person name="Martin F."/>
            <person name="Silar P."/>
            <person name="Natvig D.O."/>
            <person name="Lalanne C."/>
            <person name="Gautier V."/>
            <person name="Ament-Velasquez S.L."/>
            <person name="Kruys A."/>
            <person name="Hutchinson M.I."/>
            <person name="Powell A.J."/>
            <person name="Barry K."/>
            <person name="Miller A.N."/>
            <person name="Grigoriev I.V."/>
            <person name="Debuchy R."/>
            <person name="Gladieux P."/>
            <person name="Hiltunen Thoren M."/>
            <person name="Johannesson H."/>
        </authorList>
    </citation>
    <scope>NUCLEOTIDE SEQUENCE</scope>
    <source>
        <strain evidence="3">CBS 955.72</strain>
    </source>
</reference>
<dbReference type="Proteomes" id="UP001275084">
    <property type="component" value="Unassembled WGS sequence"/>
</dbReference>
<keyword evidence="4" id="KW-1185">Reference proteome</keyword>